<dbReference type="Pfam" id="PF13193">
    <property type="entry name" value="AMP-binding_C"/>
    <property type="match status" value="1"/>
</dbReference>
<comment type="similarity">
    <text evidence="1">Belongs to the ATP-dependent AMP-binding enzyme family.</text>
</comment>
<reference evidence="5 6" key="1">
    <citation type="submission" date="2016-11" db="EMBL/GenBank/DDBJ databases">
        <title>Genome sequences of unsequenced Mycobacteria.</title>
        <authorList>
            <person name="Greninger A.L."/>
            <person name="Fang F."/>
            <person name="Jerome K.R."/>
        </authorList>
    </citation>
    <scope>NUCLEOTIDE SEQUENCE [LARGE SCALE GENOMIC DNA]</scope>
    <source>
        <strain evidence="5 6">M11</strain>
    </source>
</reference>
<comment type="caution">
    <text evidence="5">The sequence shown here is derived from an EMBL/GenBank/DDBJ whole genome shotgun (WGS) entry which is preliminary data.</text>
</comment>
<dbReference type="Proteomes" id="UP000186438">
    <property type="component" value="Unassembled WGS sequence"/>
</dbReference>
<dbReference type="InterPro" id="IPR000873">
    <property type="entry name" value="AMP-dep_synth/lig_dom"/>
</dbReference>
<dbReference type="STRING" id="53378.BRW65_01645"/>
<feature type="domain" description="AMP-dependent synthetase/ligase" evidence="3">
    <location>
        <begin position="9"/>
        <end position="391"/>
    </location>
</feature>
<dbReference type="InterPro" id="IPR025110">
    <property type="entry name" value="AMP-bd_C"/>
</dbReference>
<evidence type="ECO:0000256" key="1">
    <source>
        <dbReference type="ARBA" id="ARBA00006432"/>
    </source>
</evidence>
<dbReference type="PANTHER" id="PTHR24096:SF149">
    <property type="entry name" value="AMP-BINDING DOMAIN-CONTAINING PROTEIN-RELATED"/>
    <property type="match status" value="1"/>
</dbReference>
<evidence type="ECO:0008006" key="7">
    <source>
        <dbReference type="Google" id="ProtNLM"/>
    </source>
</evidence>
<evidence type="ECO:0000259" key="3">
    <source>
        <dbReference type="Pfam" id="PF00501"/>
    </source>
</evidence>
<dbReference type="CDD" id="cd04433">
    <property type="entry name" value="AFD_class_I"/>
    <property type="match status" value="1"/>
</dbReference>
<gene>
    <name evidence="5" type="ORF">BRW65_01645</name>
</gene>
<accession>A0A1Q4I335</accession>
<name>A0A1Q4I335_9MYCO</name>
<dbReference type="Pfam" id="PF00501">
    <property type="entry name" value="AMP-binding"/>
    <property type="match status" value="1"/>
</dbReference>
<dbReference type="EMBL" id="MPNT01000001">
    <property type="protein sequence ID" value="OJZ76377.1"/>
    <property type="molecule type" value="Genomic_DNA"/>
</dbReference>
<protein>
    <recommendedName>
        <fullName evidence="7">AMP-dependent synthetase</fullName>
    </recommendedName>
</protein>
<dbReference type="AlphaFoldDB" id="A0A1Q4I335"/>
<organism evidence="5 6">
    <name type="scientific">Mycobacterium paraffinicum</name>
    <dbReference type="NCBI Taxonomy" id="53378"/>
    <lineage>
        <taxon>Bacteria</taxon>
        <taxon>Bacillati</taxon>
        <taxon>Actinomycetota</taxon>
        <taxon>Actinomycetes</taxon>
        <taxon>Mycobacteriales</taxon>
        <taxon>Mycobacteriaceae</taxon>
        <taxon>Mycobacterium</taxon>
    </lineage>
</organism>
<dbReference type="Gene3D" id="3.30.300.30">
    <property type="match status" value="1"/>
</dbReference>
<dbReference type="PANTHER" id="PTHR24096">
    <property type="entry name" value="LONG-CHAIN-FATTY-ACID--COA LIGASE"/>
    <property type="match status" value="1"/>
</dbReference>
<dbReference type="GO" id="GO:0016405">
    <property type="term" value="F:CoA-ligase activity"/>
    <property type="evidence" value="ECO:0007669"/>
    <property type="project" value="TreeGrafter"/>
</dbReference>
<dbReference type="InterPro" id="IPR045851">
    <property type="entry name" value="AMP-bd_C_sf"/>
</dbReference>
<evidence type="ECO:0000313" key="5">
    <source>
        <dbReference type="EMBL" id="OJZ76377.1"/>
    </source>
</evidence>
<sequence>MAELLRSGVKRWGERALLIHDGVTQTWTEVDRKSADLAKSLLALGITKGSRVGLLMPNSADWIVAFLAAARIGALVSPISTFLQAPELSRALAHADVQILMCVDQFQGHDYLARLDGLPGMDSATDRELYLPQHPFLRRILVWGKGKRSWAIGAPAMSEALLSCRSGITDRLLEAAENSVEPADPLLTIWTSGTTSLPKGVVHTHGGVLRFVHALRQIGRADVLPAERAYAAMPFFWLGGLNTILFPSLIGGGVIVTTGELAADAVLDTIVEQKVTRVAGWMGPVVELAETAAARGIDVSGVRGLGPPTRQDGTPIPPDLRGNALGMTETFGPHSAEPAGAELPAAKRGAMGRAVPGCERQIVDPATGIELPRGEIGELRVRSLGMMRGYYKREHSDCFDADGFLRTGDRCSIDEDGFLFFHGRQTELIKTSGANVSPREVEVALESNPEIAEAIVFGVPDAARGEEVVAAIVPAAGCAVDEAVLRSRLKTQLSHYKVPRRIRVVDPAAVPRTDSGKPRKAELREALFD</sequence>
<evidence type="ECO:0000313" key="6">
    <source>
        <dbReference type="Proteomes" id="UP000186438"/>
    </source>
</evidence>
<dbReference type="InterPro" id="IPR042099">
    <property type="entry name" value="ANL_N_sf"/>
</dbReference>
<feature type="domain" description="AMP-binding enzyme C-terminal" evidence="4">
    <location>
        <begin position="440"/>
        <end position="517"/>
    </location>
</feature>
<keyword evidence="6" id="KW-1185">Reference proteome</keyword>
<dbReference type="Gene3D" id="3.40.50.12780">
    <property type="entry name" value="N-terminal domain of ligase-like"/>
    <property type="match status" value="1"/>
</dbReference>
<dbReference type="SUPFAM" id="SSF56801">
    <property type="entry name" value="Acetyl-CoA synthetase-like"/>
    <property type="match status" value="1"/>
</dbReference>
<proteinExistence type="inferred from homology"/>
<evidence type="ECO:0000256" key="2">
    <source>
        <dbReference type="ARBA" id="ARBA00022598"/>
    </source>
</evidence>
<keyword evidence="2" id="KW-0436">Ligase</keyword>
<evidence type="ECO:0000259" key="4">
    <source>
        <dbReference type="Pfam" id="PF13193"/>
    </source>
</evidence>